<dbReference type="Pfam" id="PF05036">
    <property type="entry name" value="SPOR"/>
    <property type="match status" value="1"/>
</dbReference>
<organism evidence="13">
    <name type="scientific">Salmonella enterica subsp. salamae</name>
    <dbReference type="NCBI Taxonomy" id="59202"/>
    <lineage>
        <taxon>Bacteria</taxon>
        <taxon>Pseudomonadati</taxon>
        <taxon>Pseudomonadota</taxon>
        <taxon>Gammaproteobacteria</taxon>
        <taxon>Enterobacterales</taxon>
        <taxon>Enterobacteriaceae</taxon>
        <taxon>Salmonella</taxon>
    </lineage>
</organism>
<dbReference type="HAMAP" id="MF_02071">
    <property type="entry name" value="RlpA"/>
    <property type="match status" value="1"/>
</dbReference>
<dbReference type="PANTHER" id="PTHR34183">
    <property type="entry name" value="ENDOLYTIC PEPTIDOGLYCAN TRANSGLYCOSYLASE RLPA"/>
    <property type="match status" value="1"/>
</dbReference>
<dbReference type="SUPFAM" id="SSF110997">
    <property type="entry name" value="Sporulation related repeat"/>
    <property type="match status" value="1"/>
</dbReference>
<sequence length="377" mass="38726">MRKQLPVICVAAGIVLLAACTNDGGQQQTTVAPQPAVCNGPAVEISGAEPRYEPLNPTANQDYQRDGKSYKIVQDPSRFSQAGLAAIYDAEPGSNLTASGEMFDPMQLTAAHPTLPIPSYARITNLANGRMIVVRINDRGPYGTDRVISLSRAAADRLNTSNNTKVRIDPIIVAPDGSLSGPGMACTTVAKQTYALPPRPDLSGGMGSASSAPAQPQGDVLPVSNSTLKSDDTTGAPVSGSGFLGAPTTLAPGVLEGNEPTPAPQPAPVSAPVTAPATATPVSAPAAAAPVSAPVSAPAAAASGRFVVQVGAVSDQTRAQQYQQRLSQQFSVPGRVMQNGAVWRIQLGPFASKAEASALQQRLQTEAQLQSFIASAQ</sequence>
<dbReference type="InterPro" id="IPR034718">
    <property type="entry name" value="RlpA"/>
</dbReference>
<dbReference type="InterPro" id="IPR007730">
    <property type="entry name" value="SPOR-like_dom"/>
</dbReference>
<feature type="chain" id="PRO_5029087283" description="Endolytic peptidoglycan transglycosylase RlpA" evidence="11">
    <location>
        <begin position="19"/>
        <end position="377"/>
    </location>
</feature>
<dbReference type="PANTHER" id="PTHR34183:SF1">
    <property type="entry name" value="ENDOLYTIC PEPTIDOGLYCAN TRANSGLYCOSYLASE RLPA"/>
    <property type="match status" value="1"/>
</dbReference>
<dbReference type="GO" id="GO:0000270">
    <property type="term" value="P:peptidoglycan metabolic process"/>
    <property type="evidence" value="ECO:0007669"/>
    <property type="project" value="UniProtKB-UniRule"/>
</dbReference>
<dbReference type="Gene3D" id="2.40.40.10">
    <property type="entry name" value="RlpA-like domain"/>
    <property type="match status" value="1"/>
</dbReference>
<accession>A0A344R4F8</accession>
<evidence type="ECO:0000256" key="9">
    <source>
        <dbReference type="RuleBase" id="RU003495"/>
    </source>
</evidence>
<keyword evidence="2 11" id="KW-0732">Signal</keyword>
<protein>
    <recommendedName>
        <fullName evidence="8">Endolytic peptidoglycan transglycosylase RlpA</fullName>
        <ecNumber evidence="8">4.2.2.-</ecNumber>
    </recommendedName>
</protein>
<dbReference type="STRING" id="1243604.LFZ48_00180"/>
<dbReference type="InterPro" id="IPR036908">
    <property type="entry name" value="RlpA-like_sf"/>
</dbReference>
<keyword evidence="6 8" id="KW-0449">Lipoprotein</keyword>
<dbReference type="NCBIfam" id="NF007953">
    <property type="entry name" value="PRK10672.1"/>
    <property type="match status" value="1"/>
</dbReference>
<dbReference type="FunFam" id="3.30.70.1070:FF:000003">
    <property type="entry name" value="Endolytic peptidoglycan transglycosylase RlpA"/>
    <property type="match status" value="1"/>
</dbReference>
<evidence type="ECO:0000256" key="10">
    <source>
        <dbReference type="SAM" id="MobiDB-lite"/>
    </source>
</evidence>
<feature type="domain" description="SPOR" evidence="12">
    <location>
        <begin position="300"/>
        <end position="376"/>
    </location>
</feature>
<dbReference type="GO" id="GO:0005886">
    <property type="term" value="C:plasma membrane"/>
    <property type="evidence" value="ECO:0007669"/>
    <property type="project" value="UniProtKB-SubCell"/>
</dbReference>
<dbReference type="EMBL" id="AAIIOQ010000013">
    <property type="protein sequence ID" value="ECE6360541.1"/>
    <property type="molecule type" value="Genomic_DNA"/>
</dbReference>
<evidence type="ECO:0000256" key="4">
    <source>
        <dbReference type="ARBA" id="ARBA00023139"/>
    </source>
</evidence>
<gene>
    <name evidence="8" type="primary">rlpA</name>
    <name evidence="13" type="ORF">DPA05_12705</name>
</gene>
<dbReference type="InterPro" id="IPR012997">
    <property type="entry name" value="RplA"/>
</dbReference>
<dbReference type="AlphaFoldDB" id="A0A2X4QZ12"/>
<evidence type="ECO:0000256" key="7">
    <source>
        <dbReference type="ARBA" id="ARBA00023316"/>
    </source>
</evidence>
<dbReference type="CDD" id="cd22268">
    <property type="entry name" value="DPBB_RlpA-like"/>
    <property type="match status" value="1"/>
</dbReference>
<evidence type="ECO:0000256" key="6">
    <source>
        <dbReference type="ARBA" id="ARBA00023288"/>
    </source>
</evidence>
<comment type="caution">
    <text evidence="13">The sequence shown here is derived from an EMBL/GenBank/DDBJ whole genome shotgun (WGS) entry which is preliminary data.</text>
</comment>
<evidence type="ECO:0000256" key="5">
    <source>
        <dbReference type="ARBA" id="ARBA00023239"/>
    </source>
</evidence>
<dbReference type="EC" id="4.2.2.-" evidence="8"/>
<dbReference type="SUPFAM" id="SSF50685">
    <property type="entry name" value="Barwin-like endoglucanases"/>
    <property type="match status" value="1"/>
</dbReference>
<feature type="region of interest" description="Disordered" evidence="10">
    <location>
        <begin position="196"/>
        <end position="277"/>
    </location>
</feature>
<dbReference type="Pfam" id="PF03330">
    <property type="entry name" value="DPBB_1"/>
    <property type="match status" value="1"/>
</dbReference>
<dbReference type="GO" id="GO:0042834">
    <property type="term" value="F:peptidoglycan binding"/>
    <property type="evidence" value="ECO:0007669"/>
    <property type="project" value="InterPro"/>
</dbReference>
<evidence type="ECO:0000256" key="2">
    <source>
        <dbReference type="ARBA" id="ARBA00022729"/>
    </source>
</evidence>
<dbReference type="GO" id="GO:0008932">
    <property type="term" value="F:lytic endotransglycosylase activity"/>
    <property type="evidence" value="ECO:0007669"/>
    <property type="project" value="UniProtKB-UniRule"/>
</dbReference>
<keyword evidence="5 8" id="KW-0456">Lyase</keyword>
<dbReference type="Proteomes" id="UP000839852">
    <property type="component" value="Unassembled WGS sequence"/>
</dbReference>
<proteinExistence type="inferred from homology"/>
<evidence type="ECO:0000259" key="12">
    <source>
        <dbReference type="PROSITE" id="PS51724"/>
    </source>
</evidence>
<dbReference type="InterPro" id="IPR009009">
    <property type="entry name" value="RlpA-like_DPBB"/>
</dbReference>
<keyword evidence="4 8" id="KW-0564">Palmitate</keyword>
<feature type="signal peptide" evidence="11">
    <location>
        <begin position="1"/>
        <end position="18"/>
    </location>
</feature>
<evidence type="ECO:0000256" key="1">
    <source>
        <dbReference type="ARBA" id="ARBA00022475"/>
    </source>
</evidence>
<dbReference type="NCBIfam" id="TIGR00413">
    <property type="entry name" value="rlpA"/>
    <property type="match status" value="1"/>
</dbReference>
<comment type="similarity">
    <text evidence="8 9">Belongs to the RlpA family.</text>
</comment>
<accession>A0A2X4QZ12</accession>
<reference evidence="13" key="1">
    <citation type="submission" date="2018-06" db="EMBL/GenBank/DDBJ databases">
        <authorList>
            <person name="Ashton P.M."/>
            <person name="Dallman T."/>
            <person name="Nair S."/>
            <person name="De Pinna E."/>
            <person name="Peters T."/>
            <person name="Grant K."/>
        </authorList>
    </citation>
    <scope>NUCLEOTIDE SEQUENCE [LARGE SCALE GENOMIC DNA]</scope>
    <source>
        <strain evidence="13">319688</strain>
    </source>
</reference>
<evidence type="ECO:0000256" key="11">
    <source>
        <dbReference type="SAM" id="SignalP"/>
    </source>
</evidence>
<keyword evidence="1 8" id="KW-1003">Cell membrane</keyword>
<evidence type="ECO:0000256" key="8">
    <source>
        <dbReference type="HAMAP-Rule" id="MF_02071"/>
    </source>
</evidence>
<feature type="compositionally biased region" description="Low complexity" evidence="10">
    <location>
        <begin position="208"/>
        <end position="218"/>
    </location>
</feature>
<dbReference type="PROSITE" id="PS51724">
    <property type="entry name" value="SPOR"/>
    <property type="match status" value="1"/>
</dbReference>
<evidence type="ECO:0000256" key="3">
    <source>
        <dbReference type="ARBA" id="ARBA00023136"/>
    </source>
</evidence>
<dbReference type="Gene3D" id="3.30.70.1070">
    <property type="entry name" value="Sporulation related repeat"/>
    <property type="match status" value="1"/>
</dbReference>
<comment type="function">
    <text evidence="8">Lytic transglycosylase with a strong preference for naked glycan strands that lack stem peptides.</text>
</comment>
<dbReference type="FunFam" id="2.40.40.10:FF:000003">
    <property type="entry name" value="Endolytic peptidoglycan transglycosylase RlpA"/>
    <property type="match status" value="1"/>
</dbReference>
<evidence type="ECO:0000313" key="13">
    <source>
        <dbReference type="EMBL" id="ECE6360541.1"/>
    </source>
</evidence>
<dbReference type="PROSITE" id="PS51257">
    <property type="entry name" value="PROKAR_LIPOPROTEIN"/>
    <property type="match status" value="1"/>
</dbReference>
<name>A0A2X4QZ12_SALER</name>
<keyword evidence="7 8" id="KW-0961">Cell wall biogenesis/degradation</keyword>
<dbReference type="GO" id="GO:0071555">
    <property type="term" value="P:cell wall organization"/>
    <property type="evidence" value="ECO:0007669"/>
    <property type="project" value="UniProtKB-KW"/>
</dbReference>
<dbReference type="InterPro" id="IPR036680">
    <property type="entry name" value="SPOR-like_sf"/>
</dbReference>
<dbReference type="GO" id="GO:0009279">
    <property type="term" value="C:cell outer membrane"/>
    <property type="evidence" value="ECO:0007669"/>
    <property type="project" value="TreeGrafter"/>
</dbReference>
<keyword evidence="3 8" id="KW-0472">Membrane</keyword>
<comment type="subcellular location">
    <subcellularLocation>
        <location evidence="8">Cell membrane</location>
        <topology evidence="8">Lipid-anchor</topology>
    </subcellularLocation>
</comment>